<evidence type="ECO:0000256" key="1">
    <source>
        <dbReference type="SAM" id="MobiDB-lite"/>
    </source>
</evidence>
<dbReference type="EMBL" id="CZKB01000005">
    <property type="protein sequence ID" value="CUR57917.1"/>
    <property type="molecule type" value="Genomic_DNA"/>
</dbReference>
<gene>
    <name evidence="2" type="ORF">NOCA1130294</name>
</gene>
<organism evidence="2">
    <name type="scientific">metagenome</name>
    <dbReference type="NCBI Taxonomy" id="256318"/>
    <lineage>
        <taxon>unclassified sequences</taxon>
        <taxon>metagenomes</taxon>
    </lineage>
</organism>
<name>A0A2P2C7D9_9ZZZZ</name>
<reference evidence="2" key="1">
    <citation type="submission" date="2015-08" db="EMBL/GenBank/DDBJ databases">
        <authorList>
            <person name="Babu N.S."/>
            <person name="Beckwith C.J."/>
            <person name="Beseler K.G."/>
            <person name="Brison A."/>
            <person name="Carone J.V."/>
            <person name="Caskin T.P."/>
            <person name="Diamond M."/>
            <person name="Durham M.E."/>
            <person name="Foxe J.M."/>
            <person name="Go M."/>
            <person name="Henderson B.A."/>
            <person name="Jones I.B."/>
            <person name="McGettigan J.A."/>
            <person name="Micheletti S.J."/>
            <person name="Nasrallah M.E."/>
            <person name="Ortiz D."/>
            <person name="Piller C.R."/>
            <person name="Privatt S.R."/>
            <person name="Schneider S.L."/>
            <person name="Sharp S."/>
            <person name="Smith T.C."/>
            <person name="Stanton J.D."/>
            <person name="Ullery H.E."/>
            <person name="Wilson R.J."/>
            <person name="Serrano M.G."/>
            <person name="Buck G."/>
            <person name="Lee V."/>
            <person name="Wang Y."/>
            <person name="Carvalho R."/>
            <person name="Voegtly L."/>
            <person name="Shi R."/>
            <person name="Duckworth R."/>
            <person name="Johnson A."/>
            <person name="Loviza R."/>
            <person name="Walstead R."/>
            <person name="Shah Z."/>
            <person name="Kiflezghi M."/>
            <person name="Wade K."/>
            <person name="Ball S.L."/>
            <person name="Bradley K.W."/>
            <person name="Asai D.J."/>
            <person name="Bowman C.A."/>
            <person name="Russell D.A."/>
            <person name="Pope W.H."/>
            <person name="Jacobs-Sera D."/>
            <person name="Hendrix R.W."/>
            <person name="Hatfull G.F."/>
        </authorList>
    </citation>
    <scope>NUCLEOTIDE SEQUENCE</scope>
</reference>
<evidence type="ECO:0000313" key="2">
    <source>
        <dbReference type="EMBL" id="CUR57917.1"/>
    </source>
</evidence>
<sequence>MPGTGSIARAALAAAVLLTAGCSDPSTGGGPPDAGSPPSDDATWTSTDPVDASGLIWASEGVVHLSDGTTIDVGGPLTSYVVAGDGVWFTPADSEDAGTEHSTVTTGPLHFADRDGEVTDTGLTVYVESIGASPDGRYLGLVDATSGPEDDVSGTPQATAVVVDLSSGERVVDTTDGMGDLAEDDLAHDYPEVHLSVRFPDAESAYVEGLGENRLYALPGGDSEVVDPIDSPVHDPLDRTNHDGTWTIDDRGDEEVLLSADGKRVRPRTGTSQWELGWWQDARTVVAAASDGGASTLVTCVVPSGDCTPVEGTAGLLLRFPEGVAPSPAVDLGGGGE</sequence>
<accession>A0A2P2C7D9</accession>
<feature type="region of interest" description="Disordered" evidence="1">
    <location>
        <begin position="21"/>
        <end position="48"/>
    </location>
</feature>
<protein>
    <submittedName>
        <fullName evidence="2">Uncharacterized protein</fullName>
    </submittedName>
</protein>
<dbReference type="AlphaFoldDB" id="A0A2P2C7D9"/>
<proteinExistence type="predicted"/>